<dbReference type="InterPro" id="IPR005648">
    <property type="entry name" value="FlgD"/>
</dbReference>
<accession>A0ABP9EWH2</accession>
<dbReference type="Gene3D" id="2.60.40.4070">
    <property type="match status" value="1"/>
</dbReference>
<evidence type="ECO:0000313" key="8">
    <source>
        <dbReference type="EMBL" id="GAA4888669.1"/>
    </source>
</evidence>
<keyword evidence="8" id="KW-0282">Flagellum</keyword>
<evidence type="ECO:0000259" key="7">
    <source>
        <dbReference type="Pfam" id="PF13861"/>
    </source>
</evidence>
<dbReference type="Gene3D" id="2.30.30.910">
    <property type="match status" value="1"/>
</dbReference>
<dbReference type="Pfam" id="PF13860">
    <property type="entry name" value="FlgD_ig"/>
    <property type="match status" value="1"/>
</dbReference>
<sequence length="243" mass="25560">MLNIGQYHDPMLEVRNGSAMPEIAANTVSATPDAYDGGAGNFAPPNSSAGLTNEFLTLMVAQIQNQDPLNPLDGTEYVTQLAQFAQVESLEYLRMGQENMAILAENLQVLGTTQLIGREVLVPADSVELGDEVIKGQIELDSAVEGVTLEITNEAGDVVATIDLGSQAAGAVDYEIDPEALDLPPGEYELSAKTTQDGESGDATVLVAAAVEKVHIASTTGYMMLELGNGLGAVSLFDIREMA</sequence>
<dbReference type="Pfam" id="PF03963">
    <property type="entry name" value="FlgD"/>
    <property type="match status" value="1"/>
</dbReference>
<evidence type="ECO:0000256" key="3">
    <source>
        <dbReference type="ARBA" id="ARBA00022795"/>
    </source>
</evidence>
<protein>
    <recommendedName>
        <fullName evidence="2 5">Basal-body rod modification protein FlgD</fullName>
    </recommendedName>
</protein>
<feature type="domain" description="FlgD/Vpr Ig-like" evidence="6">
    <location>
        <begin position="129"/>
        <end position="197"/>
    </location>
</feature>
<comment type="similarity">
    <text evidence="1 5">Belongs to the FlgD family.</text>
</comment>
<dbReference type="EMBL" id="BAABJZ010000077">
    <property type="protein sequence ID" value="GAA4888669.1"/>
    <property type="molecule type" value="Genomic_DNA"/>
</dbReference>
<evidence type="ECO:0000256" key="2">
    <source>
        <dbReference type="ARBA" id="ARBA00016013"/>
    </source>
</evidence>
<gene>
    <name evidence="8" type="primary">flgD_1</name>
    <name evidence="8" type="ORF">GCM10023333_22500</name>
</gene>
<keyword evidence="9" id="KW-1185">Reference proteome</keyword>
<evidence type="ECO:0000256" key="5">
    <source>
        <dbReference type="RuleBase" id="RU362076"/>
    </source>
</evidence>
<evidence type="ECO:0000259" key="6">
    <source>
        <dbReference type="Pfam" id="PF13860"/>
    </source>
</evidence>
<evidence type="ECO:0000256" key="1">
    <source>
        <dbReference type="ARBA" id="ARBA00010577"/>
    </source>
</evidence>
<comment type="caution">
    <text evidence="8">The sequence shown here is derived from an EMBL/GenBank/DDBJ whole genome shotgun (WGS) entry which is preliminary data.</text>
</comment>
<dbReference type="InterPro" id="IPR025963">
    <property type="entry name" value="FLgD_Tudor"/>
</dbReference>
<evidence type="ECO:0000313" key="9">
    <source>
        <dbReference type="Proteomes" id="UP001499988"/>
    </source>
</evidence>
<dbReference type="Pfam" id="PF13861">
    <property type="entry name" value="FLgD_tudor"/>
    <property type="match status" value="1"/>
</dbReference>
<keyword evidence="3 5" id="KW-1005">Bacterial flagellum biogenesis</keyword>
<keyword evidence="8" id="KW-0966">Cell projection</keyword>
<organism evidence="8 9">
    <name type="scientific">Ferrimonas pelagia</name>
    <dbReference type="NCBI Taxonomy" id="1177826"/>
    <lineage>
        <taxon>Bacteria</taxon>
        <taxon>Pseudomonadati</taxon>
        <taxon>Pseudomonadota</taxon>
        <taxon>Gammaproteobacteria</taxon>
        <taxon>Alteromonadales</taxon>
        <taxon>Ferrimonadaceae</taxon>
        <taxon>Ferrimonas</taxon>
    </lineage>
</organism>
<dbReference type="RefSeq" id="WP_345335489.1">
    <property type="nucleotide sequence ID" value="NZ_BAABJZ010000077.1"/>
</dbReference>
<dbReference type="Proteomes" id="UP001499988">
    <property type="component" value="Unassembled WGS sequence"/>
</dbReference>
<dbReference type="InterPro" id="IPR025965">
    <property type="entry name" value="FlgD/Vpr_Ig-like"/>
</dbReference>
<reference evidence="9" key="1">
    <citation type="journal article" date="2019" name="Int. J. Syst. Evol. Microbiol.">
        <title>The Global Catalogue of Microorganisms (GCM) 10K type strain sequencing project: providing services to taxonomists for standard genome sequencing and annotation.</title>
        <authorList>
            <consortium name="The Broad Institute Genomics Platform"/>
            <consortium name="The Broad Institute Genome Sequencing Center for Infectious Disease"/>
            <person name="Wu L."/>
            <person name="Ma J."/>
        </authorList>
    </citation>
    <scope>NUCLEOTIDE SEQUENCE [LARGE SCALE GENOMIC DNA]</scope>
    <source>
        <strain evidence="9">JCM 18401</strain>
    </source>
</reference>
<keyword evidence="8" id="KW-0969">Cilium</keyword>
<evidence type="ECO:0000256" key="4">
    <source>
        <dbReference type="ARBA" id="ARBA00024746"/>
    </source>
</evidence>
<proteinExistence type="inferred from homology"/>
<name>A0ABP9EWH2_9GAMM</name>
<comment type="function">
    <text evidence="4 5">Required for flagellar hook formation. May act as a scaffolding protein.</text>
</comment>
<feature type="domain" description="FlgD Tudor-like" evidence="7">
    <location>
        <begin position="108"/>
        <end position="240"/>
    </location>
</feature>